<evidence type="ECO:0000256" key="7">
    <source>
        <dbReference type="RuleBase" id="RU004020"/>
    </source>
</evidence>
<reference evidence="11" key="1">
    <citation type="submission" date="2025-08" db="UniProtKB">
        <authorList>
            <consortium name="RefSeq"/>
        </authorList>
    </citation>
    <scope>IDENTIFICATION</scope>
    <source>
        <tissue evidence="11">Ear skin</tissue>
    </source>
</reference>
<gene>
    <name evidence="11" type="primary">LOC116662617</name>
</gene>
<dbReference type="KEGG" id="cfr:116662617"/>
<dbReference type="RefSeq" id="XP_032332285.1">
    <property type="nucleotide sequence ID" value="XM_032476394.1"/>
</dbReference>
<evidence type="ECO:0000313" key="11">
    <source>
        <dbReference type="RefSeq" id="XP_032332285.1"/>
    </source>
</evidence>
<evidence type="ECO:0000256" key="4">
    <source>
        <dbReference type="ARBA" id="ARBA00023125"/>
    </source>
</evidence>
<keyword evidence="10" id="KW-1185">Reference proteome</keyword>
<dbReference type="PANTHER" id="PTHR10015:SF336">
    <property type="entry name" value="HEAT SHOCK TRANSCRIPTION FACTOR, Y-LINKED"/>
    <property type="match status" value="1"/>
</dbReference>
<evidence type="ECO:0000256" key="5">
    <source>
        <dbReference type="ARBA" id="ARBA00023163"/>
    </source>
</evidence>
<keyword evidence="3" id="KW-0805">Transcription regulation</keyword>
<comment type="similarity">
    <text evidence="2 7">Belongs to the HSF family.</text>
</comment>
<dbReference type="SUPFAM" id="SSF46785">
    <property type="entry name" value="Winged helix' DNA-binding domain"/>
    <property type="match status" value="1"/>
</dbReference>
<protein>
    <submittedName>
        <fullName evidence="11">Heat shock transcription factor, Y-linked-like</fullName>
    </submittedName>
</protein>
<dbReference type="AlphaFoldDB" id="A0A8B8SQV7"/>
<evidence type="ECO:0000256" key="6">
    <source>
        <dbReference type="ARBA" id="ARBA00023242"/>
    </source>
</evidence>
<organism evidence="10 11">
    <name type="scientific">Camelus ferus</name>
    <name type="common">Wild bactrian camel</name>
    <name type="synonym">Camelus bactrianus ferus</name>
    <dbReference type="NCBI Taxonomy" id="419612"/>
    <lineage>
        <taxon>Eukaryota</taxon>
        <taxon>Metazoa</taxon>
        <taxon>Chordata</taxon>
        <taxon>Craniata</taxon>
        <taxon>Vertebrata</taxon>
        <taxon>Euteleostomi</taxon>
        <taxon>Mammalia</taxon>
        <taxon>Eutheria</taxon>
        <taxon>Laurasiatheria</taxon>
        <taxon>Artiodactyla</taxon>
        <taxon>Tylopoda</taxon>
        <taxon>Camelidae</taxon>
        <taxon>Camelus</taxon>
    </lineage>
</organism>
<evidence type="ECO:0000259" key="9">
    <source>
        <dbReference type="SMART" id="SM00415"/>
    </source>
</evidence>
<dbReference type="Gene3D" id="1.10.10.10">
    <property type="entry name" value="Winged helix-like DNA-binding domain superfamily/Winged helix DNA-binding domain"/>
    <property type="match status" value="1"/>
</dbReference>
<evidence type="ECO:0000256" key="8">
    <source>
        <dbReference type="SAM" id="MobiDB-lite"/>
    </source>
</evidence>
<evidence type="ECO:0000256" key="3">
    <source>
        <dbReference type="ARBA" id="ARBA00023015"/>
    </source>
</evidence>
<keyword evidence="6" id="KW-0539">Nucleus</keyword>
<feature type="region of interest" description="Disordered" evidence="8">
    <location>
        <begin position="1"/>
        <end position="22"/>
    </location>
</feature>
<dbReference type="GO" id="GO:0003700">
    <property type="term" value="F:DNA-binding transcription factor activity"/>
    <property type="evidence" value="ECO:0007669"/>
    <property type="project" value="InterPro"/>
</dbReference>
<dbReference type="InterPro" id="IPR036390">
    <property type="entry name" value="WH_DNA-bd_sf"/>
</dbReference>
<dbReference type="GeneID" id="116662617"/>
<dbReference type="GO" id="GO:0005634">
    <property type="term" value="C:nucleus"/>
    <property type="evidence" value="ECO:0007669"/>
    <property type="project" value="UniProtKB-SubCell"/>
</dbReference>
<proteinExistence type="inferred from homology"/>
<feature type="domain" description="HSF-type DNA-binding" evidence="9">
    <location>
        <begin position="76"/>
        <end position="194"/>
    </location>
</feature>
<dbReference type="PANTHER" id="PTHR10015">
    <property type="entry name" value="HEAT SHOCK TRANSCRIPTION FACTOR"/>
    <property type="match status" value="1"/>
</dbReference>
<dbReference type="InterPro" id="IPR000232">
    <property type="entry name" value="HSF_DNA-bd"/>
</dbReference>
<dbReference type="FunFam" id="1.10.10.10:FF:000349">
    <property type="entry name" value="Heat shock transcription factor, Y-linked"/>
    <property type="match status" value="1"/>
</dbReference>
<evidence type="ECO:0000256" key="1">
    <source>
        <dbReference type="ARBA" id="ARBA00004123"/>
    </source>
</evidence>
<keyword evidence="4" id="KW-0238">DNA-binding</keyword>
<comment type="subcellular location">
    <subcellularLocation>
        <location evidence="1">Nucleus</location>
    </subcellularLocation>
</comment>
<keyword evidence="5" id="KW-0804">Transcription</keyword>
<dbReference type="SMART" id="SM00415">
    <property type="entry name" value="HSF"/>
    <property type="match status" value="1"/>
</dbReference>
<dbReference type="Proteomes" id="UP000694856">
    <property type="component" value="Unplaced"/>
</dbReference>
<dbReference type="InterPro" id="IPR036388">
    <property type="entry name" value="WH-like_DNA-bd_sf"/>
</dbReference>
<dbReference type="Pfam" id="PF00447">
    <property type="entry name" value="HSF_DNA-bind"/>
    <property type="match status" value="1"/>
</dbReference>
<evidence type="ECO:0000313" key="10">
    <source>
        <dbReference type="Proteomes" id="UP000694856"/>
    </source>
</evidence>
<dbReference type="GO" id="GO:0043565">
    <property type="term" value="F:sequence-specific DNA binding"/>
    <property type="evidence" value="ECO:0007669"/>
    <property type="project" value="InterPro"/>
</dbReference>
<sequence>MAHVSSEIQDVSPKDGPNGSGKSCRSLLCDQTISGDLVLRSMIEENAFQTLCEEFLIKRPCYTHCVSEPDEDKDFCSLTFPRKLWKMVGSDQFQSIWWDDNGTSIVIDEDVFKKEVLERKAPFRIFETGSMKSLVRQLNLYGFSKVRQNLQRSASLADFLAEEKEVSVLRKLQFYHNPNFKRGCPQLLVKIKRRVGIKNDSLVSSLAQDFKKKHFKEGGNVDNHNSCFVVDTRGESAFLPSANLTMPLKRKPSTSHIIGDTSTPMRVDFSPASSMSVRPPEQIAVDQRVILNQLTTFHVDSQSSYTEENGRVVNFITTKTSNSQYSTLSPKQSKYLGLMVEPSTFPNRYHNLSANEGPFSKLQAESNPWFPVPVIVDTSAISLSRPTHQPTAGYDRHPNYNCSARGLPDYTG</sequence>
<name>A0A8B8SQV7_CAMFR</name>
<accession>A0A8B8SQV7</accession>
<evidence type="ECO:0000256" key="2">
    <source>
        <dbReference type="ARBA" id="ARBA00006403"/>
    </source>
</evidence>